<keyword evidence="1" id="KW-0547">Nucleotide-binding</keyword>
<proteinExistence type="predicted"/>
<organism evidence="4">
    <name type="scientific">Physcomitrium patens</name>
    <name type="common">Spreading-leaved earth moss</name>
    <name type="synonym">Physcomitrella patens</name>
    <dbReference type="NCBI Taxonomy" id="3218"/>
    <lineage>
        <taxon>Eukaryota</taxon>
        <taxon>Viridiplantae</taxon>
        <taxon>Streptophyta</taxon>
        <taxon>Embryophyta</taxon>
        <taxon>Bryophyta</taxon>
        <taxon>Bryophytina</taxon>
        <taxon>Bryopsida</taxon>
        <taxon>Funariidae</taxon>
        <taxon>Funariales</taxon>
        <taxon>Funariaceae</taxon>
        <taxon>Physcomitrium</taxon>
    </lineage>
</organism>
<name>A0A2K1ICU4_PHYPA</name>
<dbReference type="InParanoid" id="A0A2K1ICU4"/>
<dbReference type="PANTHER" id="PTHR43381">
    <property type="entry name" value="TRANSLATION INITIATION FACTOR IF-2-RELATED"/>
    <property type="match status" value="1"/>
</dbReference>
<dbReference type="Proteomes" id="UP000006727">
    <property type="component" value="Chromosome 26"/>
</dbReference>
<dbReference type="Gene3D" id="3.40.50.10050">
    <property type="entry name" value="Translation initiation factor IF- 2, domain 3"/>
    <property type="match status" value="1"/>
</dbReference>
<keyword evidence="6" id="KW-1185">Reference proteome</keyword>
<dbReference type="Pfam" id="PF11987">
    <property type="entry name" value="IF-2"/>
    <property type="match status" value="1"/>
</dbReference>
<dbReference type="InterPro" id="IPR036925">
    <property type="entry name" value="TIF_IF2_dom3_sf"/>
</dbReference>
<dbReference type="PANTHER" id="PTHR43381:SF4">
    <property type="entry name" value="EUKARYOTIC TRANSLATION INITIATION FACTOR 5B"/>
    <property type="match status" value="1"/>
</dbReference>
<dbReference type="STRING" id="3218.A0A2K1ICU4"/>
<evidence type="ECO:0000313" key="4">
    <source>
        <dbReference type="EMBL" id="PNR27086.1"/>
    </source>
</evidence>
<keyword evidence="2" id="KW-0342">GTP-binding</keyword>
<evidence type="ECO:0000313" key="5">
    <source>
        <dbReference type="EnsemblPlants" id="Pp3c26_12510V3.1"/>
    </source>
</evidence>
<dbReference type="SUPFAM" id="SSF52156">
    <property type="entry name" value="Initiation factor IF2/eIF5b, domain 3"/>
    <property type="match status" value="1"/>
</dbReference>
<dbReference type="Gramene" id="Pp3c26_12510V3.1">
    <property type="protein sequence ID" value="Pp3c26_12510V3.1"/>
    <property type="gene ID" value="Pp3c26_12510"/>
</dbReference>
<dbReference type="InterPro" id="IPR023115">
    <property type="entry name" value="TIF_IF2_dom3"/>
</dbReference>
<feature type="domain" description="Translation initiation factor IF- 2" evidence="3">
    <location>
        <begin position="90"/>
        <end position="177"/>
    </location>
</feature>
<evidence type="ECO:0000313" key="6">
    <source>
        <dbReference type="Proteomes" id="UP000006727"/>
    </source>
</evidence>
<dbReference type="GO" id="GO:0005525">
    <property type="term" value="F:GTP binding"/>
    <property type="evidence" value="ECO:0007669"/>
    <property type="project" value="UniProtKB-KW"/>
</dbReference>
<reference evidence="4 6" key="2">
    <citation type="journal article" date="2018" name="Plant J.">
        <title>The Physcomitrella patens chromosome-scale assembly reveals moss genome structure and evolution.</title>
        <authorList>
            <person name="Lang D."/>
            <person name="Ullrich K.K."/>
            <person name="Murat F."/>
            <person name="Fuchs J."/>
            <person name="Jenkins J."/>
            <person name="Haas F.B."/>
            <person name="Piednoel M."/>
            <person name="Gundlach H."/>
            <person name="Van Bel M."/>
            <person name="Meyberg R."/>
            <person name="Vives C."/>
            <person name="Morata J."/>
            <person name="Symeonidi A."/>
            <person name="Hiss M."/>
            <person name="Muchero W."/>
            <person name="Kamisugi Y."/>
            <person name="Saleh O."/>
            <person name="Blanc G."/>
            <person name="Decker E.L."/>
            <person name="van Gessel N."/>
            <person name="Grimwood J."/>
            <person name="Hayes R.D."/>
            <person name="Graham S.W."/>
            <person name="Gunter L.E."/>
            <person name="McDaniel S.F."/>
            <person name="Hoernstein S.N.W."/>
            <person name="Larsson A."/>
            <person name="Li F.W."/>
            <person name="Perroud P.F."/>
            <person name="Phillips J."/>
            <person name="Ranjan P."/>
            <person name="Rokshar D.S."/>
            <person name="Rothfels C.J."/>
            <person name="Schneider L."/>
            <person name="Shu S."/>
            <person name="Stevenson D.W."/>
            <person name="Thummler F."/>
            <person name="Tillich M."/>
            <person name="Villarreal Aguilar J.C."/>
            <person name="Widiez T."/>
            <person name="Wong G.K."/>
            <person name="Wymore A."/>
            <person name="Zhang Y."/>
            <person name="Zimmer A.D."/>
            <person name="Quatrano R.S."/>
            <person name="Mayer K.F.X."/>
            <person name="Goodstein D."/>
            <person name="Casacuberta J.M."/>
            <person name="Vandepoele K."/>
            <person name="Reski R."/>
            <person name="Cuming A.C."/>
            <person name="Tuskan G.A."/>
            <person name="Maumus F."/>
            <person name="Salse J."/>
            <person name="Schmutz J."/>
            <person name="Rensing S.A."/>
        </authorList>
    </citation>
    <scope>NUCLEOTIDE SEQUENCE [LARGE SCALE GENOMIC DNA]</scope>
    <source>
        <strain evidence="5 6">cv. Gransden 2004</strain>
    </source>
</reference>
<reference evidence="4 6" key="1">
    <citation type="journal article" date="2008" name="Science">
        <title>The Physcomitrella genome reveals evolutionary insights into the conquest of land by plants.</title>
        <authorList>
            <person name="Rensing S."/>
            <person name="Lang D."/>
            <person name="Zimmer A."/>
            <person name="Terry A."/>
            <person name="Salamov A."/>
            <person name="Shapiro H."/>
            <person name="Nishiyama T."/>
            <person name="Perroud P.-F."/>
            <person name="Lindquist E."/>
            <person name="Kamisugi Y."/>
            <person name="Tanahashi T."/>
            <person name="Sakakibara K."/>
            <person name="Fujita T."/>
            <person name="Oishi K."/>
            <person name="Shin-I T."/>
            <person name="Kuroki Y."/>
            <person name="Toyoda A."/>
            <person name="Suzuki Y."/>
            <person name="Hashimoto A."/>
            <person name="Yamaguchi K."/>
            <person name="Sugano A."/>
            <person name="Kohara Y."/>
            <person name="Fujiyama A."/>
            <person name="Anterola A."/>
            <person name="Aoki S."/>
            <person name="Ashton N."/>
            <person name="Barbazuk W.B."/>
            <person name="Barker E."/>
            <person name="Bennetzen J."/>
            <person name="Bezanilla M."/>
            <person name="Blankenship R."/>
            <person name="Cho S.H."/>
            <person name="Dutcher S."/>
            <person name="Estelle M."/>
            <person name="Fawcett J.A."/>
            <person name="Gundlach H."/>
            <person name="Hanada K."/>
            <person name="Heyl A."/>
            <person name="Hicks K.A."/>
            <person name="Hugh J."/>
            <person name="Lohr M."/>
            <person name="Mayer K."/>
            <person name="Melkozernov A."/>
            <person name="Murata T."/>
            <person name="Nelson D."/>
            <person name="Pils B."/>
            <person name="Prigge M."/>
            <person name="Reiss B."/>
            <person name="Renner T."/>
            <person name="Rombauts S."/>
            <person name="Rushton P."/>
            <person name="Sanderfoot A."/>
            <person name="Schween G."/>
            <person name="Shiu S.-H."/>
            <person name="Stueber K."/>
            <person name="Theodoulou F.L."/>
            <person name="Tu H."/>
            <person name="Van de Peer Y."/>
            <person name="Verrier P.J."/>
            <person name="Waters E."/>
            <person name="Wood A."/>
            <person name="Yang L."/>
            <person name="Cove D."/>
            <person name="Cuming A."/>
            <person name="Hasebe M."/>
            <person name="Lucas S."/>
            <person name="Mishler D.B."/>
            <person name="Reski R."/>
            <person name="Grigoriev I."/>
            <person name="Quatrano R.S."/>
            <person name="Boore J.L."/>
        </authorList>
    </citation>
    <scope>NUCLEOTIDE SEQUENCE [LARGE SCALE GENOMIC DNA]</scope>
    <source>
        <strain evidence="5 6">cv. Gransden 2004</strain>
    </source>
</reference>
<dbReference type="PaxDb" id="3218-PP1S6_328V6.1"/>
<evidence type="ECO:0000256" key="1">
    <source>
        <dbReference type="ARBA" id="ARBA00022741"/>
    </source>
</evidence>
<dbReference type="AlphaFoldDB" id="A0A2K1ICU4"/>
<dbReference type="EMBL" id="ABEU02000026">
    <property type="protein sequence ID" value="PNR27086.1"/>
    <property type="molecule type" value="Genomic_DNA"/>
</dbReference>
<evidence type="ECO:0000256" key="2">
    <source>
        <dbReference type="ARBA" id="ARBA00023134"/>
    </source>
</evidence>
<dbReference type="EnsemblPlants" id="Pp3c26_12510V3.1">
    <property type="protein sequence ID" value="Pp3c26_12510V3.1"/>
    <property type="gene ID" value="Pp3c26_12510"/>
</dbReference>
<protein>
    <recommendedName>
        <fullName evidence="3">Translation initiation factor IF- 2 domain-containing protein</fullName>
    </recommendedName>
</protein>
<accession>A0A2K1ICU4</accession>
<reference evidence="5" key="3">
    <citation type="submission" date="2020-12" db="UniProtKB">
        <authorList>
            <consortium name="EnsemblPlants"/>
        </authorList>
    </citation>
    <scope>IDENTIFICATION</scope>
</reference>
<dbReference type="InterPro" id="IPR015760">
    <property type="entry name" value="TIF_IF2"/>
</dbReference>
<dbReference type="Gene3D" id="2.40.30.10">
    <property type="entry name" value="Translation factors"/>
    <property type="match status" value="2"/>
</dbReference>
<sequence>MGFCARENVRYYAVDNVAIGCLKVADIFDVVSSAAYDQAGIDFWYVQGPIAKNIQALLTPHPMKELRVKLEHVIAATQLYVVSLEDDTENMKDVAMQDMRNVMSRIGKSGDCVCVQSSTLGSLEALLKSLTSPTMKIPVSRISIGAVHKKDVKHASVMLERKRKEFATILAFDVKTDIIYHLFDQFTAYMNFVNEKKRSNTSQEALFPCVIKIFSLFKQKVPIVIGVDTLNGVLDT</sequence>
<gene>
    <name evidence="4" type="ORF">PHYPA_030567</name>
</gene>
<evidence type="ECO:0000259" key="3">
    <source>
        <dbReference type="Pfam" id="PF11987"/>
    </source>
</evidence>